<dbReference type="Gene3D" id="6.10.340.10">
    <property type="match status" value="1"/>
</dbReference>
<sequence>MSPRATSRRLRAFALSFRGRTLFVVLAATALGLALTGAITFGLQGVAVSERADAEILDEIDDLQTIASGPDGRTFGSVDELLFEVMSSDVPSTRESFGAIIDGRLVYVPPAAERAIDIEDPVLVEHALALADPTRTQSAQLEDSRGSLVRIAVVPVTVPGDPSQGYMVIVNDIGYFYGQVWRNLWLYVAVSLLTLVLVAVVGHAVMSRLLKPLDRITELAGRAHTNDLRARAELTGNGDEIDRLGASFNAMMDRVEDGITEQRRFMSDLSHELRTPLTIIRGNLEVMDEDDPTDVVDTRTLTLDEVDRMNRMVEDLSLLAKAQRRDFIAPAPTSSAAIITEVAAKAAGLGPQTIETATSTDREVVVDRQRIEQALLQLCKNAVTYTPADSTISISVMFTSQVHGRPEVGSAALFRVVDDGPGIAYEEQAHIFERFHRGSTSRNKDGSGLGLSIVQAIAEAHGGWAELQSVPGHGAAFTIVVPDGPPAPTAAPAVLPERP</sequence>
<gene>
    <name evidence="14" type="ORF">GCM10009755_20010</name>
</gene>
<accession>A0ABP5EVJ5</accession>
<evidence type="ECO:0000256" key="6">
    <source>
        <dbReference type="ARBA" id="ARBA00022692"/>
    </source>
</evidence>
<keyword evidence="14" id="KW-0547">Nucleotide-binding</keyword>
<dbReference type="SUPFAM" id="SSF55874">
    <property type="entry name" value="ATPase domain of HSP90 chaperone/DNA topoisomerase II/histidine kinase"/>
    <property type="match status" value="1"/>
</dbReference>
<keyword evidence="5" id="KW-0808">Transferase</keyword>
<dbReference type="InterPro" id="IPR004358">
    <property type="entry name" value="Sig_transdc_His_kin-like_C"/>
</dbReference>
<keyword evidence="8 11" id="KW-1133">Transmembrane helix</keyword>
<dbReference type="Pfam" id="PF00672">
    <property type="entry name" value="HAMP"/>
    <property type="match status" value="1"/>
</dbReference>
<dbReference type="CDD" id="cd06225">
    <property type="entry name" value="HAMP"/>
    <property type="match status" value="1"/>
</dbReference>
<dbReference type="PROSITE" id="PS50885">
    <property type="entry name" value="HAMP"/>
    <property type="match status" value="1"/>
</dbReference>
<dbReference type="InterPro" id="IPR005467">
    <property type="entry name" value="His_kinase_dom"/>
</dbReference>
<comment type="catalytic activity">
    <reaction evidence="1">
        <text>ATP + protein L-histidine = ADP + protein N-phospho-L-histidine.</text>
        <dbReference type="EC" id="2.7.13.3"/>
    </reaction>
</comment>
<evidence type="ECO:0000259" key="13">
    <source>
        <dbReference type="PROSITE" id="PS50885"/>
    </source>
</evidence>
<evidence type="ECO:0000256" key="11">
    <source>
        <dbReference type="SAM" id="Phobius"/>
    </source>
</evidence>
<organism evidence="14 15">
    <name type="scientific">Brevibacterium samyangense</name>
    <dbReference type="NCBI Taxonomy" id="366888"/>
    <lineage>
        <taxon>Bacteria</taxon>
        <taxon>Bacillati</taxon>
        <taxon>Actinomycetota</taxon>
        <taxon>Actinomycetes</taxon>
        <taxon>Micrococcales</taxon>
        <taxon>Brevibacteriaceae</taxon>
        <taxon>Brevibacterium</taxon>
    </lineage>
</organism>
<feature type="domain" description="Histidine kinase" evidence="12">
    <location>
        <begin position="268"/>
        <end position="485"/>
    </location>
</feature>
<dbReference type="SMART" id="SM00304">
    <property type="entry name" value="HAMP"/>
    <property type="match status" value="1"/>
</dbReference>
<dbReference type="InterPro" id="IPR050428">
    <property type="entry name" value="TCS_sensor_his_kinase"/>
</dbReference>
<dbReference type="CDD" id="cd00075">
    <property type="entry name" value="HATPase"/>
    <property type="match status" value="1"/>
</dbReference>
<evidence type="ECO:0000313" key="15">
    <source>
        <dbReference type="Proteomes" id="UP001500755"/>
    </source>
</evidence>
<protein>
    <recommendedName>
        <fullName evidence="3">histidine kinase</fullName>
        <ecNumber evidence="3">2.7.13.3</ecNumber>
    </recommendedName>
</protein>
<proteinExistence type="predicted"/>
<dbReference type="PANTHER" id="PTHR45436">
    <property type="entry name" value="SENSOR HISTIDINE KINASE YKOH"/>
    <property type="match status" value="1"/>
</dbReference>
<evidence type="ECO:0000256" key="5">
    <source>
        <dbReference type="ARBA" id="ARBA00022679"/>
    </source>
</evidence>
<keyword evidence="14" id="KW-0067">ATP-binding</keyword>
<name>A0ABP5EVJ5_9MICO</name>
<dbReference type="InterPro" id="IPR036097">
    <property type="entry name" value="HisK_dim/P_sf"/>
</dbReference>
<dbReference type="PROSITE" id="PS50109">
    <property type="entry name" value="HIS_KIN"/>
    <property type="match status" value="1"/>
</dbReference>
<dbReference type="Pfam" id="PF02518">
    <property type="entry name" value="HATPase_c"/>
    <property type="match status" value="1"/>
</dbReference>
<dbReference type="Gene3D" id="1.10.287.130">
    <property type="match status" value="1"/>
</dbReference>
<reference evidence="15" key="1">
    <citation type="journal article" date="2019" name="Int. J. Syst. Evol. Microbiol.">
        <title>The Global Catalogue of Microorganisms (GCM) 10K type strain sequencing project: providing services to taxonomists for standard genome sequencing and annotation.</title>
        <authorList>
            <consortium name="The Broad Institute Genomics Platform"/>
            <consortium name="The Broad Institute Genome Sequencing Center for Infectious Disease"/>
            <person name="Wu L."/>
            <person name="Ma J."/>
        </authorList>
    </citation>
    <scope>NUCLEOTIDE SEQUENCE [LARGE SCALE GENOMIC DNA]</scope>
    <source>
        <strain evidence="15">JCM 14546</strain>
    </source>
</reference>
<dbReference type="InterPro" id="IPR003660">
    <property type="entry name" value="HAMP_dom"/>
</dbReference>
<feature type="transmembrane region" description="Helical" evidence="11">
    <location>
        <begin position="184"/>
        <end position="206"/>
    </location>
</feature>
<dbReference type="SMART" id="SM00387">
    <property type="entry name" value="HATPase_c"/>
    <property type="match status" value="1"/>
</dbReference>
<dbReference type="PRINTS" id="PR00344">
    <property type="entry name" value="BCTRLSENSOR"/>
</dbReference>
<evidence type="ECO:0000256" key="4">
    <source>
        <dbReference type="ARBA" id="ARBA00022553"/>
    </source>
</evidence>
<dbReference type="InterPro" id="IPR036890">
    <property type="entry name" value="HATPase_C_sf"/>
</dbReference>
<evidence type="ECO:0000259" key="12">
    <source>
        <dbReference type="PROSITE" id="PS50109"/>
    </source>
</evidence>
<dbReference type="SUPFAM" id="SSF47384">
    <property type="entry name" value="Homodimeric domain of signal transducing histidine kinase"/>
    <property type="match status" value="1"/>
</dbReference>
<keyword evidence="15" id="KW-1185">Reference proteome</keyword>
<dbReference type="InterPro" id="IPR003594">
    <property type="entry name" value="HATPase_dom"/>
</dbReference>
<keyword evidence="9" id="KW-0902">Two-component regulatory system</keyword>
<feature type="transmembrane region" description="Helical" evidence="11">
    <location>
        <begin position="21"/>
        <end position="43"/>
    </location>
</feature>
<evidence type="ECO:0000256" key="7">
    <source>
        <dbReference type="ARBA" id="ARBA00022777"/>
    </source>
</evidence>
<comment type="subcellular location">
    <subcellularLocation>
        <location evidence="2">Cell membrane</location>
    </subcellularLocation>
</comment>
<dbReference type="EMBL" id="BAAANO010000018">
    <property type="protein sequence ID" value="GAA2009324.1"/>
    <property type="molecule type" value="Genomic_DNA"/>
</dbReference>
<evidence type="ECO:0000256" key="9">
    <source>
        <dbReference type="ARBA" id="ARBA00023012"/>
    </source>
</evidence>
<evidence type="ECO:0000256" key="2">
    <source>
        <dbReference type="ARBA" id="ARBA00004236"/>
    </source>
</evidence>
<evidence type="ECO:0000256" key="1">
    <source>
        <dbReference type="ARBA" id="ARBA00000085"/>
    </source>
</evidence>
<dbReference type="RefSeq" id="WP_344309286.1">
    <property type="nucleotide sequence ID" value="NZ_BAAANO010000018.1"/>
</dbReference>
<keyword evidence="4" id="KW-0597">Phosphoprotein</keyword>
<dbReference type="SMART" id="SM00388">
    <property type="entry name" value="HisKA"/>
    <property type="match status" value="1"/>
</dbReference>
<dbReference type="PANTHER" id="PTHR45436:SF5">
    <property type="entry name" value="SENSOR HISTIDINE KINASE TRCS"/>
    <property type="match status" value="1"/>
</dbReference>
<keyword evidence="6 11" id="KW-0812">Transmembrane</keyword>
<evidence type="ECO:0000256" key="10">
    <source>
        <dbReference type="ARBA" id="ARBA00023136"/>
    </source>
</evidence>
<feature type="domain" description="HAMP" evidence="13">
    <location>
        <begin position="207"/>
        <end position="260"/>
    </location>
</feature>
<dbReference type="Pfam" id="PF00512">
    <property type="entry name" value="HisKA"/>
    <property type="match status" value="1"/>
</dbReference>
<keyword evidence="10 11" id="KW-0472">Membrane</keyword>
<dbReference type="Proteomes" id="UP001500755">
    <property type="component" value="Unassembled WGS sequence"/>
</dbReference>
<evidence type="ECO:0000313" key="14">
    <source>
        <dbReference type="EMBL" id="GAA2009324.1"/>
    </source>
</evidence>
<evidence type="ECO:0000256" key="3">
    <source>
        <dbReference type="ARBA" id="ARBA00012438"/>
    </source>
</evidence>
<dbReference type="CDD" id="cd00082">
    <property type="entry name" value="HisKA"/>
    <property type="match status" value="1"/>
</dbReference>
<evidence type="ECO:0000256" key="8">
    <source>
        <dbReference type="ARBA" id="ARBA00022989"/>
    </source>
</evidence>
<keyword evidence="7" id="KW-0418">Kinase</keyword>
<comment type="caution">
    <text evidence="14">The sequence shown here is derived from an EMBL/GenBank/DDBJ whole genome shotgun (WGS) entry which is preliminary data.</text>
</comment>
<dbReference type="Gene3D" id="3.30.565.10">
    <property type="entry name" value="Histidine kinase-like ATPase, C-terminal domain"/>
    <property type="match status" value="1"/>
</dbReference>
<dbReference type="GO" id="GO:0005524">
    <property type="term" value="F:ATP binding"/>
    <property type="evidence" value="ECO:0007669"/>
    <property type="project" value="UniProtKB-KW"/>
</dbReference>
<dbReference type="InterPro" id="IPR003661">
    <property type="entry name" value="HisK_dim/P_dom"/>
</dbReference>
<dbReference type="SUPFAM" id="SSF158472">
    <property type="entry name" value="HAMP domain-like"/>
    <property type="match status" value="1"/>
</dbReference>
<dbReference type="EC" id="2.7.13.3" evidence="3"/>